<protein>
    <submittedName>
        <fullName evidence="1">Uncharacterized protein</fullName>
    </submittedName>
</protein>
<proteinExistence type="predicted"/>
<dbReference type="AlphaFoldDB" id="A0A426X1B2"/>
<organism evidence="1 2">
    <name type="scientific">Ensete ventricosum</name>
    <name type="common">Abyssinian banana</name>
    <name type="synonym">Musa ensete</name>
    <dbReference type="NCBI Taxonomy" id="4639"/>
    <lineage>
        <taxon>Eukaryota</taxon>
        <taxon>Viridiplantae</taxon>
        <taxon>Streptophyta</taxon>
        <taxon>Embryophyta</taxon>
        <taxon>Tracheophyta</taxon>
        <taxon>Spermatophyta</taxon>
        <taxon>Magnoliopsida</taxon>
        <taxon>Liliopsida</taxon>
        <taxon>Zingiberales</taxon>
        <taxon>Musaceae</taxon>
        <taxon>Ensete</taxon>
    </lineage>
</organism>
<dbReference type="Proteomes" id="UP000287651">
    <property type="component" value="Unassembled WGS sequence"/>
</dbReference>
<sequence>MELQLDDGPRSNLSIGPGFRRCSGISLKFTKRFVEGIGKLARQVGRSSEKDRKTCCKNIGGYQSGRRFDLHRKKIGSGRRCASRRRTWE</sequence>
<comment type="caution">
    <text evidence="1">The sequence shown here is derived from an EMBL/GenBank/DDBJ whole genome shotgun (WGS) entry which is preliminary data.</text>
</comment>
<name>A0A426X1B2_ENSVE</name>
<accession>A0A426X1B2</accession>
<dbReference type="EMBL" id="AMZH03029489">
    <property type="protein sequence ID" value="RRT33257.1"/>
    <property type="molecule type" value="Genomic_DNA"/>
</dbReference>
<evidence type="ECO:0000313" key="1">
    <source>
        <dbReference type="EMBL" id="RRT33257.1"/>
    </source>
</evidence>
<evidence type="ECO:0000313" key="2">
    <source>
        <dbReference type="Proteomes" id="UP000287651"/>
    </source>
</evidence>
<gene>
    <name evidence="1" type="ORF">B296_00049961</name>
</gene>
<reference evidence="1 2" key="1">
    <citation type="journal article" date="2014" name="Agronomy (Basel)">
        <title>A Draft Genome Sequence for Ensete ventricosum, the Drought-Tolerant Tree Against Hunger.</title>
        <authorList>
            <person name="Harrison J."/>
            <person name="Moore K.A."/>
            <person name="Paszkiewicz K."/>
            <person name="Jones T."/>
            <person name="Grant M."/>
            <person name="Ambacheew D."/>
            <person name="Muzemil S."/>
            <person name="Studholme D.J."/>
        </authorList>
    </citation>
    <scope>NUCLEOTIDE SEQUENCE [LARGE SCALE GENOMIC DNA]</scope>
</reference>